<feature type="region of interest" description="Disordered" evidence="7">
    <location>
        <begin position="445"/>
        <end position="495"/>
    </location>
</feature>
<evidence type="ECO:0000256" key="5">
    <source>
        <dbReference type="ARBA" id="ARBA00022777"/>
    </source>
</evidence>
<sequence length="495" mass="54890">MINFSVHQARAGAAGAPEDFEQMLALLVQATLGEAALVFANPGDWGIDVLVGDLHGQVSIWQAKYFIRGVGESQRRQIEHSLRSALKAAAANGHTVARWVLCIPSSMDAPTTRWWHGWRTERQRDVPRIELWDETELRRLLLQPSAAHVRRHYYNPYRQDSPPEESSPRVRPLPPPEEPAAWRPGAEHRLGGAVHLLHEGATEQHAPDRSWTWREATADRVEPDDGRVRLRQLHAHRPVPAARQQLAALRAQAELLRRLGGRHGLPRLLDVTEWGDVITLVTTLPPGRPWTEVFGPGPAPADRLSTADILAAAVDLCAGLRVLHEHGHSHRSLSPEAIVVDRRRCFLRDVGLAGVPAGPGEGDIRYRAPEQHRRPYAVDGRTDVYQLAAVVHHTVTGHPPAGSLTPPVRATLADFPEPLDETLRRALDDDPDRRPATVRDLADALRAGRRDLSQPRSEQPRSGQPRSSQPRSDQPRSSQPRSDQPRSDLPGGRAG</sequence>
<feature type="region of interest" description="Disordered" evidence="7">
    <location>
        <begin position="154"/>
        <end position="180"/>
    </location>
</feature>
<evidence type="ECO:0000313" key="9">
    <source>
        <dbReference type="EMBL" id="MEE6258063.1"/>
    </source>
</evidence>
<dbReference type="InterPro" id="IPR000719">
    <property type="entry name" value="Prot_kinase_dom"/>
</dbReference>
<dbReference type="EC" id="2.7.11.1" evidence="1"/>
<dbReference type="SUPFAM" id="SSF56112">
    <property type="entry name" value="Protein kinase-like (PK-like)"/>
    <property type="match status" value="1"/>
</dbReference>
<keyword evidence="6" id="KW-0067">ATP-binding</keyword>
<organism evidence="9 10">
    <name type="scientific">Plantactinospora sonchi</name>
    <dbReference type="NCBI Taxonomy" id="1544735"/>
    <lineage>
        <taxon>Bacteria</taxon>
        <taxon>Bacillati</taxon>
        <taxon>Actinomycetota</taxon>
        <taxon>Actinomycetes</taxon>
        <taxon>Micromonosporales</taxon>
        <taxon>Micromonosporaceae</taxon>
        <taxon>Plantactinospora</taxon>
    </lineage>
</organism>
<evidence type="ECO:0000256" key="7">
    <source>
        <dbReference type="SAM" id="MobiDB-lite"/>
    </source>
</evidence>
<keyword evidence="2 9" id="KW-0723">Serine/threonine-protein kinase</keyword>
<dbReference type="GO" id="GO:0004674">
    <property type="term" value="F:protein serine/threonine kinase activity"/>
    <property type="evidence" value="ECO:0007669"/>
    <property type="project" value="UniProtKB-KW"/>
</dbReference>
<keyword evidence="3" id="KW-0808">Transferase</keyword>
<dbReference type="PANTHER" id="PTHR43289">
    <property type="entry name" value="MITOGEN-ACTIVATED PROTEIN KINASE KINASE KINASE 20-RELATED"/>
    <property type="match status" value="1"/>
</dbReference>
<protein>
    <recommendedName>
        <fullName evidence="1">non-specific serine/threonine protein kinase</fullName>
        <ecNumber evidence="1">2.7.11.1</ecNumber>
    </recommendedName>
</protein>
<keyword evidence="4" id="KW-0547">Nucleotide-binding</keyword>
<feature type="compositionally biased region" description="Low complexity" evidence="7">
    <location>
        <begin position="454"/>
        <end position="482"/>
    </location>
</feature>
<keyword evidence="10" id="KW-1185">Reference proteome</keyword>
<dbReference type="RefSeq" id="WP_331213193.1">
    <property type="nucleotide sequence ID" value="NZ_JAZGQK010000005.1"/>
</dbReference>
<evidence type="ECO:0000313" key="10">
    <source>
        <dbReference type="Proteomes" id="UP001332243"/>
    </source>
</evidence>
<dbReference type="PANTHER" id="PTHR43289:SF6">
    <property type="entry name" value="SERINE_THREONINE-PROTEIN KINASE NEKL-3"/>
    <property type="match status" value="1"/>
</dbReference>
<evidence type="ECO:0000256" key="6">
    <source>
        <dbReference type="ARBA" id="ARBA00022840"/>
    </source>
</evidence>
<evidence type="ECO:0000256" key="3">
    <source>
        <dbReference type="ARBA" id="ARBA00022679"/>
    </source>
</evidence>
<dbReference type="Gene3D" id="1.10.510.10">
    <property type="entry name" value="Transferase(Phosphotransferase) domain 1"/>
    <property type="match status" value="1"/>
</dbReference>
<evidence type="ECO:0000259" key="8">
    <source>
        <dbReference type="PROSITE" id="PS50011"/>
    </source>
</evidence>
<gene>
    <name evidence="9" type="ORF">V1633_06095</name>
</gene>
<evidence type="ECO:0000256" key="4">
    <source>
        <dbReference type="ARBA" id="ARBA00022741"/>
    </source>
</evidence>
<dbReference type="Proteomes" id="UP001332243">
    <property type="component" value="Unassembled WGS sequence"/>
</dbReference>
<name>A0ABU7RNK2_9ACTN</name>
<dbReference type="PROSITE" id="PS50011">
    <property type="entry name" value="PROTEIN_KINASE_DOM"/>
    <property type="match status" value="1"/>
</dbReference>
<evidence type="ECO:0000256" key="1">
    <source>
        <dbReference type="ARBA" id="ARBA00012513"/>
    </source>
</evidence>
<dbReference type="InterPro" id="IPR011009">
    <property type="entry name" value="Kinase-like_dom_sf"/>
</dbReference>
<evidence type="ECO:0000256" key="2">
    <source>
        <dbReference type="ARBA" id="ARBA00022527"/>
    </source>
</evidence>
<comment type="caution">
    <text evidence="9">The sequence shown here is derived from an EMBL/GenBank/DDBJ whole genome shotgun (WGS) entry which is preliminary data.</text>
</comment>
<keyword evidence="5 9" id="KW-0418">Kinase</keyword>
<accession>A0ABU7RNK2</accession>
<reference evidence="9 10" key="1">
    <citation type="submission" date="2024-01" db="EMBL/GenBank/DDBJ databases">
        <title>Genome insights into Plantactinospora sonchi sp. nov.</title>
        <authorList>
            <person name="Wang L."/>
        </authorList>
    </citation>
    <scope>NUCLEOTIDE SEQUENCE [LARGE SCALE GENOMIC DNA]</scope>
    <source>
        <strain evidence="9 10">NEAU-QY2</strain>
    </source>
</reference>
<dbReference type="SMART" id="SM00220">
    <property type="entry name" value="S_TKc"/>
    <property type="match status" value="1"/>
</dbReference>
<proteinExistence type="predicted"/>
<dbReference type="EMBL" id="JAZGQK010000005">
    <property type="protein sequence ID" value="MEE6258063.1"/>
    <property type="molecule type" value="Genomic_DNA"/>
</dbReference>
<feature type="domain" description="Protein kinase" evidence="8">
    <location>
        <begin position="191"/>
        <end position="446"/>
    </location>
</feature>